<keyword evidence="6" id="KW-0472">Membrane</keyword>
<dbReference type="InterPro" id="IPR011989">
    <property type="entry name" value="ARM-like"/>
</dbReference>
<dbReference type="InterPro" id="IPR006911">
    <property type="entry name" value="ARM-rpt_dom"/>
</dbReference>
<dbReference type="GO" id="GO:0031966">
    <property type="term" value="C:mitochondrial membrane"/>
    <property type="evidence" value="ECO:0007669"/>
    <property type="project" value="UniProtKB-SubCell"/>
</dbReference>
<reference evidence="8" key="1">
    <citation type="submission" date="2020-11" db="EMBL/GenBank/DDBJ databases">
        <authorList>
            <person name="Tran Van P."/>
        </authorList>
    </citation>
    <scope>NUCLEOTIDE SEQUENCE</scope>
</reference>
<dbReference type="EMBL" id="OD569087">
    <property type="protein sequence ID" value="CAD7447642.1"/>
    <property type="molecule type" value="Genomic_DNA"/>
</dbReference>
<keyword evidence="5" id="KW-0496">Mitochondrion</keyword>
<dbReference type="Pfam" id="PF04826">
    <property type="entry name" value="Arm_2"/>
    <property type="match status" value="1"/>
</dbReference>
<dbReference type="PANTHER" id="PTHR15712:SF23">
    <property type="entry name" value="ARMADILLO REPEAT CONTAINING 10"/>
    <property type="match status" value="1"/>
</dbReference>
<evidence type="ECO:0000259" key="7">
    <source>
        <dbReference type="Pfam" id="PF04826"/>
    </source>
</evidence>
<evidence type="ECO:0000256" key="5">
    <source>
        <dbReference type="ARBA" id="ARBA00023128"/>
    </source>
</evidence>
<keyword evidence="3" id="KW-0812">Transmembrane</keyword>
<evidence type="ECO:0000256" key="6">
    <source>
        <dbReference type="ARBA" id="ARBA00023136"/>
    </source>
</evidence>
<evidence type="ECO:0000256" key="4">
    <source>
        <dbReference type="ARBA" id="ARBA00022989"/>
    </source>
</evidence>
<evidence type="ECO:0000256" key="1">
    <source>
        <dbReference type="ARBA" id="ARBA00004167"/>
    </source>
</evidence>
<accession>A0A7R9F6C5</accession>
<gene>
    <name evidence="8" type="ORF">TBIB3V08_LOCUS9951</name>
</gene>
<feature type="domain" description="Armadillo repeat-containing" evidence="7">
    <location>
        <begin position="317"/>
        <end position="414"/>
    </location>
</feature>
<evidence type="ECO:0000256" key="2">
    <source>
        <dbReference type="ARBA" id="ARBA00004325"/>
    </source>
</evidence>
<evidence type="ECO:0000313" key="8">
    <source>
        <dbReference type="EMBL" id="CAD7447642.1"/>
    </source>
</evidence>
<protein>
    <recommendedName>
        <fullName evidence="7">Armadillo repeat-containing domain-containing protein</fullName>
    </recommendedName>
</protein>
<dbReference type="Gene3D" id="1.25.10.10">
    <property type="entry name" value="Leucine-rich Repeat Variant"/>
    <property type="match status" value="1"/>
</dbReference>
<dbReference type="InterPro" id="IPR051303">
    <property type="entry name" value="Armcx_regulator"/>
</dbReference>
<keyword evidence="4" id="KW-1133">Transmembrane helix</keyword>
<proteinExistence type="predicted"/>
<sequence length="476" mass="53616">MVNRGIADNLLMMIMGEKTANNIMEALQATYEKKGCIGRALRLVQHAFTRFSFKSTLWRGCSARGGEDRLVRHHTVNGAFGYPDEHRLYFRRLSQTTQTDVLLGNLDMTGSGKVILRPLSVQERIRELNLRARMFTDTMLAIQGISPRHSPLPGPRSLQCSPWSSPRILSPVDVRHILASRSTENLSGLASHGELVGSPIRRRWSRRSLRRSVPSKSRSPEGYREYEEIGRKEAEKLLRDGEEELRLHLESLSNRDRVITAHEAKSLVALLHSRDELLLERTLTTIANCGTFSANQDAIPLLLTFVNKEQPTEKLLLSALLTLSNIAVLSDWHDEFYPVLHALYQLVDTGAPQVKLQTLKLLVNLSCNEDMVPSLLAAQAPRRLIYFLDPSTNEDILLRVVTLLANLTTTAKEQKLDPTIDLPAEDKAASPDTMYAAIYGVNIQEKIRSKAFVLMNQHGNEDIRVQARKIYEAVKS</sequence>
<dbReference type="InterPro" id="IPR016024">
    <property type="entry name" value="ARM-type_fold"/>
</dbReference>
<dbReference type="AlphaFoldDB" id="A0A7R9F6C5"/>
<name>A0A7R9F6C5_9NEOP</name>
<dbReference type="SUPFAM" id="SSF48371">
    <property type="entry name" value="ARM repeat"/>
    <property type="match status" value="1"/>
</dbReference>
<dbReference type="PANTHER" id="PTHR15712">
    <property type="entry name" value="ARMADILLO REPEAT CONTAINING PROTEIN"/>
    <property type="match status" value="1"/>
</dbReference>
<evidence type="ECO:0000256" key="3">
    <source>
        <dbReference type="ARBA" id="ARBA00022692"/>
    </source>
</evidence>
<organism evidence="8">
    <name type="scientific">Timema bartmani</name>
    <dbReference type="NCBI Taxonomy" id="61472"/>
    <lineage>
        <taxon>Eukaryota</taxon>
        <taxon>Metazoa</taxon>
        <taxon>Ecdysozoa</taxon>
        <taxon>Arthropoda</taxon>
        <taxon>Hexapoda</taxon>
        <taxon>Insecta</taxon>
        <taxon>Pterygota</taxon>
        <taxon>Neoptera</taxon>
        <taxon>Polyneoptera</taxon>
        <taxon>Phasmatodea</taxon>
        <taxon>Timematodea</taxon>
        <taxon>Timematoidea</taxon>
        <taxon>Timematidae</taxon>
        <taxon>Timema</taxon>
    </lineage>
</organism>
<comment type="subcellular location">
    <subcellularLocation>
        <location evidence="1">Membrane</location>
        <topology evidence="1">Single-pass membrane protein</topology>
    </subcellularLocation>
    <subcellularLocation>
        <location evidence="2">Mitochondrion membrane</location>
    </subcellularLocation>
</comment>